<dbReference type="Pfam" id="PF03242">
    <property type="entry name" value="LEA_3a"/>
    <property type="match status" value="1"/>
</dbReference>
<name>A0A8S9K8L8_BRACR</name>
<gene>
    <name evidence="2" type="ORF">F2Q70_00039507</name>
</gene>
<reference evidence="2" key="1">
    <citation type="submission" date="2019-12" db="EMBL/GenBank/DDBJ databases">
        <title>Genome sequencing and annotation of Brassica cretica.</title>
        <authorList>
            <person name="Studholme D.J."/>
            <person name="Sarris P.F."/>
        </authorList>
    </citation>
    <scope>NUCLEOTIDE SEQUENCE</scope>
    <source>
        <strain evidence="2">PFS-102/07</strain>
        <tissue evidence="2">Leaf</tissue>
    </source>
</reference>
<dbReference type="InterPro" id="IPR004926">
    <property type="entry name" value="LEA_3a"/>
</dbReference>
<evidence type="ECO:0000256" key="1">
    <source>
        <dbReference type="ARBA" id="ARBA00007086"/>
    </source>
</evidence>
<protein>
    <submittedName>
        <fullName evidence="2">Uncharacterized protein</fullName>
    </submittedName>
</protein>
<dbReference type="AlphaFoldDB" id="A0A8S9K8L8"/>
<dbReference type="GO" id="GO:0005739">
    <property type="term" value="C:mitochondrion"/>
    <property type="evidence" value="ECO:0007669"/>
    <property type="project" value="TreeGrafter"/>
</dbReference>
<organism evidence="2">
    <name type="scientific">Brassica cretica</name>
    <name type="common">Mustard</name>
    <dbReference type="NCBI Taxonomy" id="69181"/>
    <lineage>
        <taxon>Eukaryota</taxon>
        <taxon>Viridiplantae</taxon>
        <taxon>Streptophyta</taxon>
        <taxon>Embryophyta</taxon>
        <taxon>Tracheophyta</taxon>
        <taxon>Spermatophyta</taxon>
        <taxon>Magnoliopsida</taxon>
        <taxon>eudicotyledons</taxon>
        <taxon>Gunneridae</taxon>
        <taxon>Pentapetalae</taxon>
        <taxon>rosids</taxon>
        <taxon>malvids</taxon>
        <taxon>Brassicales</taxon>
        <taxon>Brassicaceae</taxon>
        <taxon>Brassiceae</taxon>
        <taxon>Brassica</taxon>
    </lineage>
</organism>
<dbReference type="GO" id="GO:0006950">
    <property type="term" value="P:response to stress"/>
    <property type="evidence" value="ECO:0007669"/>
    <property type="project" value="TreeGrafter"/>
</dbReference>
<comment type="similarity">
    <text evidence="1">Belongs to the LEA type 3 family.</text>
</comment>
<dbReference type="PANTHER" id="PTHR33509:SF27">
    <property type="entry name" value="GENOME ASSEMBLY, CHROMOSOME: A08"/>
    <property type="match status" value="1"/>
</dbReference>
<dbReference type="PANTHER" id="PTHR33509">
    <property type="entry name" value="LATE EMBRYOGENIS ABUNDANT PROTEIN 2-RELATED"/>
    <property type="match status" value="1"/>
</dbReference>
<evidence type="ECO:0000313" key="2">
    <source>
        <dbReference type="EMBL" id="KAF2591350.1"/>
    </source>
</evidence>
<accession>A0A8S9K8L8</accession>
<dbReference type="EMBL" id="QGKY02000190">
    <property type="protein sequence ID" value="KAF2591350.1"/>
    <property type="molecule type" value="Genomic_DNA"/>
</dbReference>
<sequence>MAARSLPGAVKSLFSTASGSVSRSIVLRKTVAPAYSRRVLAPAYSRRVSTRCRRTHPLSVISVLLCSSVASLHYRLALVSGSGHLLRSSPLLAKRFKSAAMYLFWSLDAVVGCGFVGGARILELGFRSIFTFWIYPLVSSSCLGHNGPFLRWLAAALLWLLKRRRWVAAVGFTDLYGVVVVRSFSAQARVCGVCCREVVYGFLVADRPLFSSQTPGVVTAWSLHLMATTVNYGGSTLGCFSFKFSTCHRWSVLRVTVFDVEFRSVFSVEGEGAVGYGNSPQVWLFSSRLSFDCLALKRQGIMQTWQDHRFQLLQATSRGLRRPRQRGLLSKGGSTRVTVGKLEQRANQEAESAWAPDPVTGYYRPSNCADEIDPAELREMLLKNKAKPF</sequence>
<proteinExistence type="inferred from homology"/>
<comment type="caution">
    <text evidence="2">The sequence shown here is derived from an EMBL/GenBank/DDBJ whole genome shotgun (WGS) entry which is preliminary data.</text>
</comment>